<name>A0A8H5PYZ1_GIBSU</name>
<dbReference type="InterPro" id="IPR056884">
    <property type="entry name" value="NPHP3-like_N"/>
</dbReference>
<protein>
    <submittedName>
        <fullName evidence="3">Ankyrin repeat-containing protein</fullName>
    </submittedName>
</protein>
<dbReference type="PANTHER" id="PTHR10039">
    <property type="entry name" value="AMELOGENIN"/>
    <property type="match status" value="1"/>
</dbReference>
<dbReference type="AlphaFoldDB" id="A0A8H5PYZ1"/>
<evidence type="ECO:0000256" key="1">
    <source>
        <dbReference type="ARBA" id="ARBA00022737"/>
    </source>
</evidence>
<dbReference type="EMBL" id="JAAOAV010000063">
    <property type="protein sequence ID" value="KAF5606220.1"/>
    <property type="molecule type" value="Genomic_DNA"/>
</dbReference>
<keyword evidence="4" id="KW-1185">Reference proteome</keyword>
<dbReference type="InterPro" id="IPR027417">
    <property type="entry name" value="P-loop_NTPase"/>
</dbReference>
<reference evidence="3 4" key="1">
    <citation type="submission" date="2020-05" db="EMBL/GenBank/DDBJ databases">
        <title>Identification and distribution of gene clusters putatively required for synthesis of sphingolipid metabolism inhibitors in phylogenetically diverse species of the filamentous fungus Fusarium.</title>
        <authorList>
            <person name="Kim H.-S."/>
            <person name="Busman M."/>
            <person name="Brown D.W."/>
            <person name="Divon H."/>
            <person name="Uhlig S."/>
            <person name="Proctor R.H."/>
        </authorList>
    </citation>
    <scope>NUCLEOTIDE SEQUENCE [LARGE SCALE GENOMIC DNA]</scope>
    <source>
        <strain evidence="3 4">NRRL 66333</strain>
    </source>
</reference>
<dbReference type="Pfam" id="PF24883">
    <property type="entry name" value="NPHP3_N"/>
    <property type="match status" value="1"/>
</dbReference>
<dbReference type="GeneID" id="59319133"/>
<keyword evidence="1" id="KW-0677">Repeat</keyword>
<evidence type="ECO:0000313" key="3">
    <source>
        <dbReference type="EMBL" id="KAF5606220.1"/>
    </source>
</evidence>
<evidence type="ECO:0000259" key="2">
    <source>
        <dbReference type="Pfam" id="PF24883"/>
    </source>
</evidence>
<evidence type="ECO:0000313" key="4">
    <source>
        <dbReference type="Proteomes" id="UP000547976"/>
    </source>
</evidence>
<dbReference type="Proteomes" id="UP000547976">
    <property type="component" value="Unassembled WGS sequence"/>
</dbReference>
<dbReference type="RefSeq" id="XP_036538302.1">
    <property type="nucleotide sequence ID" value="XM_036684415.1"/>
</dbReference>
<dbReference type="OrthoDB" id="427518at2759"/>
<proteinExistence type="predicted"/>
<dbReference type="Gene3D" id="3.40.50.300">
    <property type="entry name" value="P-loop containing nucleotide triphosphate hydrolases"/>
    <property type="match status" value="1"/>
</dbReference>
<comment type="caution">
    <text evidence="3">The sequence shown here is derived from an EMBL/GenBank/DDBJ whole genome shotgun (WGS) entry which is preliminary data.</text>
</comment>
<dbReference type="PANTHER" id="PTHR10039:SF5">
    <property type="entry name" value="NACHT DOMAIN-CONTAINING PROTEIN"/>
    <property type="match status" value="1"/>
</dbReference>
<accession>A0A8H5PYZ1</accession>
<feature type="domain" description="Nephrocystin 3-like N-terminal" evidence="2">
    <location>
        <begin position="163"/>
        <end position="338"/>
    </location>
</feature>
<gene>
    <name evidence="3" type="ORF">FSUBG_6237</name>
</gene>
<sequence length="722" mass="81102">MHGLGGLVVQNALDLSRSSPDVHLNSLESSTVGLLFMGTPHFGSNKARWGGYCTAVAKNRPISITCFYEELASPSIDMIVECSSAILPGYPSYGIHADHKGMTKYTSCHDKRYEAVAGELIRWAKDTRATVSQLGELEQECLRCLYFDSLESREESIGPPLAGTFSWIWNSERCKFVDWLKSGSGPYWITGRALSGKSTLLKYITNTPPEEIRKKGLRKNPIVASYFLGRQAQNPTGSTLEGIARALLWQILRKEHRYFDSVLHHFQDMKQSRSTLDWKPSVLYDILLQVLAQNHSRPLWIFLDGLDGYPGDLLELADVCQKLAGTASKKVRICISSRAEQEFLCSFGATLALEEAILKLEDRTQNDITMFATAEISRLSNLLDGSSRARLIKSISARANGLFPWVKLASRDVVQTYISGVGDDADKLLCCLDNLPDEITELYLEILKKQKKHRELALRLLGVVEFGKRSFTLREFAFILNPGEGFLTEKEINSLRRQCDAITGGLLEYRNGRVAFAHKTVSSSIRTLLDDPMYSIHLLKGCLVLGQACILLLESFDLPKGTRHMPKLIERVGYRLRELRSYSIQHWLHHLSYCNVEILDLTSEVLQVPLSGFGEWKKQDLDFIVSAKFAPGYLVSFHVGKILTAKVARITCKVDCPDAVFQQEQIEIGDNNDWIRAFLDPATGIATFYNPIDFRRSPSAGLDGISGHKKEIMVKPYLFTQI</sequence>
<organism evidence="3 4">
    <name type="scientific">Gibberella subglutinans</name>
    <name type="common">Fusarium subglutinans</name>
    <dbReference type="NCBI Taxonomy" id="42677"/>
    <lineage>
        <taxon>Eukaryota</taxon>
        <taxon>Fungi</taxon>
        <taxon>Dikarya</taxon>
        <taxon>Ascomycota</taxon>
        <taxon>Pezizomycotina</taxon>
        <taxon>Sordariomycetes</taxon>
        <taxon>Hypocreomycetidae</taxon>
        <taxon>Hypocreales</taxon>
        <taxon>Nectriaceae</taxon>
        <taxon>Fusarium</taxon>
        <taxon>Fusarium fujikuroi species complex</taxon>
    </lineage>
</organism>